<dbReference type="InterPro" id="IPR019832">
    <property type="entry name" value="Mn/Fe_SOD_C"/>
</dbReference>
<evidence type="ECO:0000256" key="4">
    <source>
        <dbReference type="ARBA" id="ARBA00023002"/>
    </source>
</evidence>
<dbReference type="PANTHER" id="PTHR43595">
    <property type="entry name" value="37S RIBOSOMAL PROTEIN S26, MITOCHONDRIAL"/>
    <property type="match status" value="1"/>
</dbReference>
<accession>A0A2T0TYT0</accession>
<dbReference type="AlphaFoldDB" id="A0A2T0TYT0"/>
<dbReference type="OrthoDB" id="9803125at2"/>
<feature type="binding site" evidence="5">
    <location>
        <position position="183"/>
    </location>
    <ligand>
        <name>Mn(2+)</name>
        <dbReference type="ChEBI" id="CHEBI:29035"/>
    </ligand>
</feature>
<name>A0A2T0TYT0_9SPHI</name>
<comment type="caution">
    <text evidence="9">The sequence shown here is derived from an EMBL/GenBank/DDBJ whole genome shotgun (WGS) entry which is preliminary data.</text>
</comment>
<dbReference type="Proteomes" id="UP000238034">
    <property type="component" value="Unassembled WGS sequence"/>
</dbReference>
<dbReference type="SUPFAM" id="SSF46609">
    <property type="entry name" value="Fe,Mn superoxide dismutase (SOD), N-terminal domain"/>
    <property type="match status" value="1"/>
</dbReference>
<dbReference type="GO" id="GO:0005737">
    <property type="term" value="C:cytoplasm"/>
    <property type="evidence" value="ECO:0007669"/>
    <property type="project" value="TreeGrafter"/>
</dbReference>
<evidence type="ECO:0000313" key="10">
    <source>
        <dbReference type="Proteomes" id="UP000238034"/>
    </source>
</evidence>
<dbReference type="FunFam" id="1.10.287.990:FF:000001">
    <property type="entry name" value="Superoxide dismutase"/>
    <property type="match status" value="1"/>
</dbReference>
<evidence type="ECO:0000259" key="7">
    <source>
        <dbReference type="Pfam" id="PF00081"/>
    </source>
</evidence>
<dbReference type="GO" id="GO:0004784">
    <property type="term" value="F:superoxide dismutase activity"/>
    <property type="evidence" value="ECO:0007669"/>
    <property type="project" value="UniProtKB-EC"/>
</dbReference>
<keyword evidence="4 6" id="KW-0560">Oxidoreductase</keyword>
<protein>
    <recommendedName>
        <fullName evidence="2 6">Superoxide dismutase</fullName>
        <ecNumber evidence="2 6">1.15.1.1</ecNumber>
    </recommendedName>
</protein>
<gene>
    <name evidence="9" type="ORF">B0I27_10853</name>
</gene>
<dbReference type="InterPro" id="IPR019833">
    <property type="entry name" value="Mn/Fe_SOD_BS"/>
</dbReference>
<evidence type="ECO:0000256" key="2">
    <source>
        <dbReference type="ARBA" id="ARBA00012682"/>
    </source>
</evidence>
<sequence>MKLKTLLITGLLFVAVSDQLKAQFTLPELPYGYGALEPAIDKETMALHHGKHHAGYVSNLNMALKGTGMESKSLEQILGSLKAASPAVRNNAGGHYNHSLFWKIMSPKSTEPSAALVKAINKDFGSLDIFKSAFADSAAKRFGSGWAWLIVQNGNLKISSTPNQDNPLMDVVTEKGSPILALDVWEHAYYLKYQNKRADYISSWWKVVNWQAVEELYHQAKK</sequence>
<reference evidence="9 10" key="1">
    <citation type="submission" date="2018-03" db="EMBL/GenBank/DDBJ databases">
        <title>Genomic Encyclopedia of Type Strains, Phase III (KMG-III): the genomes of soil and plant-associated and newly described type strains.</title>
        <authorList>
            <person name="Whitman W."/>
        </authorList>
    </citation>
    <scope>NUCLEOTIDE SEQUENCE [LARGE SCALE GENOMIC DNA]</scope>
    <source>
        <strain evidence="9 10">CGMCC 1.9313</strain>
    </source>
</reference>
<dbReference type="PRINTS" id="PR01703">
    <property type="entry name" value="MNSODISMTASE"/>
</dbReference>
<evidence type="ECO:0000256" key="1">
    <source>
        <dbReference type="ARBA" id="ARBA00008714"/>
    </source>
</evidence>
<evidence type="ECO:0000256" key="3">
    <source>
        <dbReference type="ARBA" id="ARBA00022723"/>
    </source>
</evidence>
<dbReference type="FunFam" id="3.55.40.20:FF:000001">
    <property type="entry name" value="Superoxide dismutase"/>
    <property type="match status" value="1"/>
</dbReference>
<dbReference type="SUPFAM" id="SSF54719">
    <property type="entry name" value="Fe,Mn superoxide dismutase (SOD), C-terminal domain"/>
    <property type="match status" value="1"/>
</dbReference>
<dbReference type="PROSITE" id="PS00088">
    <property type="entry name" value="SOD_MN"/>
    <property type="match status" value="1"/>
</dbReference>
<dbReference type="Gene3D" id="3.55.40.20">
    <property type="entry name" value="Iron/manganese superoxide dismutase, C-terminal domain"/>
    <property type="match status" value="1"/>
</dbReference>
<dbReference type="EC" id="1.15.1.1" evidence="2 6"/>
<proteinExistence type="inferred from homology"/>
<evidence type="ECO:0000256" key="5">
    <source>
        <dbReference type="PIRSR" id="PIRSR000349-1"/>
    </source>
</evidence>
<keyword evidence="3 5" id="KW-0479">Metal-binding</keyword>
<feature type="binding site" evidence="5">
    <location>
        <position position="48"/>
    </location>
    <ligand>
        <name>Mn(2+)</name>
        <dbReference type="ChEBI" id="CHEBI:29035"/>
    </ligand>
</feature>
<evidence type="ECO:0000256" key="6">
    <source>
        <dbReference type="RuleBase" id="RU000414"/>
    </source>
</evidence>
<keyword evidence="10" id="KW-1185">Reference proteome</keyword>
<dbReference type="InterPro" id="IPR019831">
    <property type="entry name" value="Mn/Fe_SOD_N"/>
</dbReference>
<dbReference type="RefSeq" id="WP_106294125.1">
    <property type="nucleotide sequence ID" value="NZ_PVTH01000008.1"/>
</dbReference>
<comment type="function">
    <text evidence="6">Destroys radicals which are normally produced within the cells and which are toxic to biological systems.</text>
</comment>
<dbReference type="PANTHER" id="PTHR43595:SF2">
    <property type="entry name" value="SMALL RIBOSOMAL SUBUNIT PROTEIN MS42"/>
    <property type="match status" value="1"/>
</dbReference>
<dbReference type="Pfam" id="PF00081">
    <property type="entry name" value="Sod_Fe_N"/>
    <property type="match status" value="1"/>
</dbReference>
<dbReference type="EMBL" id="PVTH01000008">
    <property type="protein sequence ID" value="PRY50847.1"/>
    <property type="molecule type" value="Genomic_DNA"/>
</dbReference>
<dbReference type="PIRSF" id="PIRSF000349">
    <property type="entry name" value="SODismutase"/>
    <property type="match status" value="1"/>
</dbReference>
<comment type="similarity">
    <text evidence="1 6">Belongs to the iron/manganese superoxide dismutase family.</text>
</comment>
<dbReference type="Gene3D" id="1.10.287.990">
    <property type="entry name" value="Fe,Mn superoxide dismutase (SOD) domain"/>
    <property type="match status" value="1"/>
</dbReference>
<dbReference type="InterPro" id="IPR036324">
    <property type="entry name" value="Mn/Fe_SOD_N_sf"/>
</dbReference>
<feature type="binding site" evidence="5">
    <location>
        <position position="187"/>
    </location>
    <ligand>
        <name>Mn(2+)</name>
        <dbReference type="ChEBI" id="CHEBI:29035"/>
    </ligand>
</feature>
<dbReference type="InterPro" id="IPR001189">
    <property type="entry name" value="Mn/Fe_SOD"/>
</dbReference>
<organism evidence="9 10">
    <name type="scientific">Arcticibacter pallidicorallinus</name>
    <dbReference type="NCBI Taxonomy" id="1259464"/>
    <lineage>
        <taxon>Bacteria</taxon>
        <taxon>Pseudomonadati</taxon>
        <taxon>Bacteroidota</taxon>
        <taxon>Sphingobacteriia</taxon>
        <taxon>Sphingobacteriales</taxon>
        <taxon>Sphingobacteriaceae</taxon>
        <taxon>Arcticibacter</taxon>
    </lineage>
</organism>
<evidence type="ECO:0000313" key="9">
    <source>
        <dbReference type="EMBL" id="PRY50847.1"/>
    </source>
</evidence>
<dbReference type="GO" id="GO:0030145">
    <property type="term" value="F:manganese ion binding"/>
    <property type="evidence" value="ECO:0007669"/>
    <property type="project" value="UniProtKB-ARBA"/>
</dbReference>
<evidence type="ECO:0000259" key="8">
    <source>
        <dbReference type="Pfam" id="PF02777"/>
    </source>
</evidence>
<feature type="domain" description="Manganese/iron superoxide dismutase N-terminal" evidence="7">
    <location>
        <begin position="23"/>
        <end position="106"/>
    </location>
</feature>
<dbReference type="InterPro" id="IPR036314">
    <property type="entry name" value="SOD_C_sf"/>
</dbReference>
<dbReference type="Pfam" id="PF02777">
    <property type="entry name" value="Sod_Fe_C"/>
    <property type="match status" value="1"/>
</dbReference>
<feature type="binding site" evidence="5">
    <location>
        <position position="98"/>
    </location>
    <ligand>
        <name>Mn(2+)</name>
        <dbReference type="ChEBI" id="CHEBI:29035"/>
    </ligand>
</feature>
<feature type="domain" description="Manganese/iron superoxide dismutase C-terminal" evidence="8">
    <location>
        <begin position="112"/>
        <end position="215"/>
    </location>
</feature>
<comment type="catalytic activity">
    <reaction evidence="6">
        <text>2 superoxide + 2 H(+) = H2O2 + O2</text>
        <dbReference type="Rhea" id="RHEA:20696"/>
        <dbReference type="ChEBI" id="CHEBI:15378"/>
        <dbReference type="ChEBI" id="CHEBI:15379"/>
        <dbReference type="ChEBI" id="CHEBI:16240"/>
        <dbReference type="ChEBI" id="CHEBI:18421"/>
        <dbReference type="EC" id="1.15.1.1"/>
    </reaction>
</comment>